<dbReference type="EMBL" id="MFJW01000017">
    <property type="protein sequence ID" value="OGG29722.1"/>
    <property type="molecule type" value="Genomic_DNA"/>
</dbReference>
<dbReference type="GO" id="GO:0005829">
    <property type="term" value="C:cytosol"/>
    <property type="evidence" value="ECO:0007669"/>
    <property type="project" value="TreeGrafter"/>
</dbReference>
<name>A0A1F6AYZ9_9BACT</name>
<dbReference type="InterPro" id="IPR045097">
    <property type="entry name" value="Thymidate_synth/dCMP_Mease"/>
</dbReference>
<evidence type="ECO:0000259" key="5">
    <source>
        <dbReference type="Pfam" id="PF14251"/>
    </source>
</evidence>
<protein>
    <recommendedName>
        <fullName evidence="1">thymidylate synthase</fullName>
        <ecNumber evidence="1">2.1.1.45</ecNumber>
    </recommendedName>
</protein>
<dbReference type="GO" id="GO:0004799">
    <property type="term" value="F:thymidylate synthase activity"/>
    <property type="evidence" value="ECO:0007669"/>
    <property type="project" value="UniProtKB-EC"/>
</dbReference>
<dbReference type="Pfam" id="PF04208">
    <property type="entry name" value="MtrA"/>
    <property type="match status" value="1"/>
</dbReference>
<dbReference type="AlphaFoldDB" id="A0A1F6AYZ9"/>
<dbReference type="GO" id="GO:0032259">
    <property type="term" value="P:methylation"/>
    <property type="evidence" value="ECO:0007669"/>
    <property type="project" value="UniProtKB-KW"/>
</dbReference>
<evidence type="ECO:0000256" key="1">
    <source>
        <dbReference type="ARBA" id="ARBA00011947"/>
    </source>
</evidence>
<proteinExistence type="predicted"/>
<dbReference type="PRINTS" id="PR00108">
    <property type="entry name" value="THYMDSNTHASE"/>
</dbReference>
<dbReference type="InterPro" id="IPR023451">
    <property type="entry name" value="Thymidate_synth/dCMP_Mease_dom"/>
</dbReference>
<keyword evidence="3" id="KW-0808">Transferase</keyword>
<reference evidence="6 7" key="1">
    <citation type="journal article" date="2016" name="Nat. Commun.">
        <title>Thousands of microbial genomes shed light on interconnected biogeochemical processes in an aquifer system.</title>
        <authorList>
            <person name="Anantharaman K."/>
            <person name="Brown C.T."/>
            <person name="Hug L.A."/>
            <person name="Sharon I."/>
            <person name="Castelle C.J."/>
            <person name="Probst A.J."/>
            <person name="Thomas B.C."/>
            <person name="Singh A."/>
            <person name="Wilkins M.J."/>
            <person name="Karaoz U."/>
            <person name="Brodie E.L."/>
            <person name="Williams K.H."/>
            <person name="Hubbard S.S."/>
            <person name="Banfield J.F."/>
        </authorList>
    </citation>
    <scope>NUCLEOTIDE SEQUENCE [LARGE SCALE GENOMIC DNA]</scope>
</reference>
<feature type="domain" description="DUF4346" evidence="5">
    <location>
        <begin position="431"/>
        <end position="498"/>
    </location>
</feature>
<dbReference type="Gene3D" id="3.30.572.10">
    <property type="entry name" value="Thymidylate synthase/dCMP hydroxymethylase domain"/>
    <property type="match status" value="1"/>
</dbReference>
<evidence type="ECO:0000256" key="3">
    <source>
        <dbReference type="ARBA" id="ARBA00022679"/>
    </source>
</evidence>
<evidence type="ECO:0000259" key="4">
    <source>
        <dbReference type="Pfam" id="PF00303"/>
    </source>
</evidence>
<dbReference type="Pfam" id="PF00303">
    <property type="entry name" value="Thymidylat_synt"/>
    <property type="match status" value="1"/>
</dbReference>
<dbReference type="InterPro" id="IPR036926">
    <property type="entry name" value="Thymidate_synth/dCMP_Mease_sf"/>
</dbReference>
<accession>A0A1F6AYZ9</accession>
<dbReference type="InterPro" id="IPR025595">
    <property type="entry name" value="PterinBD-DUF4346"/>
</dbReference>
<dbReference type="PANTHER" id="PTHR11548:SF1">
    <property type="entry name" value="THYMIDYLATE SYNTHASE 1"/>
    <property type="match status" value="1"/>
</dbReference>
<dbReference type="Pfam" id="PF14251">
    <property type="entry name" value="PterinBD-DUF4346"/>
    <property type="match status" value="1"/>
</dbReference>
<keyword evidence="2" id="KW-0489">Methyltransferase</keyword>
<gene>
    <name evidence="6" type="ORF">A2971_00555</name>
</gene>
<dbReference type="PANTHER" id="PTHR11548">
    <property type="entry name" value="THYMIDYLATE SYNTHASE 1"/>
    <property type="match status" value="1"/>
</dbReference>
<sequence length="511" mass="58625">MDWPILYKNVLLVKDPKNSVGVSVMWMERQVVANLLKDENYCAIGNLYSSAGISAMIRNIYANPHIRKIILWGADLSRSGQALMSFMQNGVDENFFIIGDEKKGQIEKEIGRDALDHFRKSVEVINLRGKPVTELQTTIQHYNNVTMEPFTAPKVFPTSRPTPVTYPSERIGLRVHGDTAAQTWLKILTNIMRYGRNKSTRYTQENELKELLNVVAVVYNENPDHPYLPHYFPFTEKDLIIYYPQVLSAKHIPGIAYTYGQRLRDHDGVDQIQKIIDLIKTRPFSKKMVAFTANVSQDWNEVHKGDTPCLTQVIFSIQDNQLFCTTHFRSQDMVHGWPRNVFSLLKLQKMVADETGYEMGTFVMITHSAHIYSDDYELASKILSDNYEKEMGYSSRQMFEEDPRGNVTIEIEEIKKNRVGRPIKYAKLAKLDQSSYQIVAKLYAPDGGLLLKEWRGKTAMELYIQMINIGDYLVLPSHLIYIGTELQRAEYAIKEGKVAQFSQDPAANKSL</sequence>
<feature type="domain" description="Thymidylate synthase/dCMP hydroxymethylase" evidence="4">
    <location>
        <begin position="258"/>
        <end position="386"/>
    </location>
</feature>
<dbReference type="GO" id="GO:0006231">
    <property type="term" value="P:dTMP biosynthetic process"/>
    <property type="evidence" value="ECO:0007669"/>
    <property type="project" value="InterPro"/>
</dbReference>
<dbReference type="EC" id="2.1.1.45" evidence="1"/>
<evidence type="ECO:0000313" key="7">
    <source>
        <dbReference type="Proteomes" id="UP000178461"/>
    </source>
</evidence>
<dbReference type="SUPFAM" id="SSF55831">
    <property type="entry name" value="Thymidylate synthase/dCMP hydroxymethylase"/>
    <property type="match status" value="1"/>
</dbReference>
<dbReference type="Proteomes" id="UP000178461">
    <property type="component" value="Unassembled WGS sequence"/>
</dbReference>
<comment type="caution">
    <text evidence="6">The sequence shown here is derived from an EMBL/GenBank/DDBJ whole genome shotgun (WGS) entry which is preliminary data.</text>
</comment>
<evidence type="ECO:0000313" key="6">
    <source>
        <dbReference type="EMBL" id="OGG29722.1"/>
    </source>
</evidence>
<organism evidence="6 7">
    <name type="scientific">Candidatus Gottesmanbacteria bacterium RIFCSPLOWO2_01_FULL_46_21</name>
    <dbReference type="NCBI Taxonomy" id="1798393"/>
    <lineage>
        <taxon>Bacteria</taxon>
        <taxon>Candidatus Gottesmaniibacteriota</taxon>
    </lineage>
</organism>
<dbReference type="InterPro" id="IPR030688">
    <property type="entry name" value="MeTrfase_MtrA/MtxA"/>
</dbReference>
<evidence type="ECO:0000256" key="2">
    <source>
        <dbReference type="ARBA" id="ARBA00022603"/>
    </source>
</evidence>
<dbReference type="InterPro" id="IPR000398">
    <property type="entry name" value="Thymidylate_synthase"/>
</dbReference>